<keyword evidence="7" id="KW-1133">Transmembrane helix</keyword>
<reference evidence="10" key="1">
    <citation type="submission" date="2020-02" db="EMBL/GenBank/DDBJ databases">
        <authorList>
            <person name="Scholz U."/>
            <person name="Mascher M."/>
            <person name="Fiebig A."/>
        </authorList>
    </citation>
    <scope>NUCLEOTIDE SEQUENCE</scope>
</reference>
<dbReference type="FunFam" id="2.40.70.10:FF:000018">
    <property type="entry name" value="Aspartic proteinase-like protein 2"/>
    <property type="match status" value="1"/>
</dbReference>
<accession>A0A7I8L3V3</accession>
<dbReference type="PANTHER" id="PTHR13683:SF875">
    <property type="entry name" value="EUKARYOTIC ASPARTYL PROTEASE FAMILY PROTEIN"/>
    <property type="match status" value="1"/>
</dbReference>
<evidence type="ECO:0000256" key="8">
    <source>
        <dbReference type="SAM" id="SignalP"/>
    </source>
</evidence>
<proteinExistence type="inferred from homology"/>
<dbReference type="PRINTS" id="PR00792">
    <property type="entry name" value="PEPSIN"/>
</dbReference>
<evidence type="ECO:0000256" key="4">
    <source>
        <dbReference type="ARBA" id="ARBA00022801"/>
    </source>
</evidence>
<dbReference type="PROSITE" id="PS51767">
    <property type="entry name" value="PEPTIDASE_A1"/>
    <property type="match status" value="1"/>
</dbReference>
<dbReference type="InterPro" id="IPR021109">
    <property type="entry name" value="Peptidase_aspartic_dom_sf"/>
</dbReference>
<dbReference type="InterPro" id="IPR032861">
    <property type="entry name" value="TAXi_N"/>
</dbReference>
<dbReference type="OrthoDB" id="2747330at2759"/>
<feature type="active site" evidence="6">
    <location>
        <position position="325"/>
    </location>
</feature>
<name>A0A7I8L3V3_SPIIN</name>
<dbReference type="InterPro" id="IPR033121">
    <property type="entry name" value="PEPTIDASE_A1"/>
</dbReference>
<protein>
    <recommendedName>
        <fullName evidence="9">Peptidase A1 domain-containing protein</fullName>
    </recommendedName>
</protein>
<dbReference type="InterPro" id="IPR032799">
    <property type="entry name" value="TAXi_C"/>
</dbReference>
<keyword evidence="5" id="KW-0325">Glycoprotein</keyword>
<dbReference type="EMBL" id="LR746273">
    <property type="protein sequence ID" value="CAA7404058.1"/>
    <property type="molecule type" value="Genomic_DNA"/>
</dbReference>
<evidence type="ECO:0000256" key="1">
    <source>
        <dbReference type="ARBA" id="ARBA00007447"/>
    </source>
</evidence>
<keyword evidence="3" id="KW-0064">Aspartyl protease</keyword>
<feature type="active site" evidence="6">
    <location>
        <position position="104"/>
    </location>
</feature>
<dbReference type="Gene3D" id="2.40.70.10">
    <property type="entry name" value="Acid Proteases"/>
    <property type="match status" value="2"/>
</dbReference>
<dbReference type="Proteomes" id="UP000663760">
    <property type="component" value="Chromosome 10"/>
</dbReference>
<keyword evidence="7" id="KW-0472">Membrane</keyword>
<dbReference type="PANTHER" id="PTHR13683">
    <property type="entry name" value="ASPARTYL PROTEASES"/>
    <property type="match status" value="1"/>
</dbReference>
<keyword evidence="2" id="KW-0645">Protease</keyword>
<evidence type="ECO:0000256" key="3">
    <source>
        <dbReference type="ARBA" id="ARBA00022750"/>
    </source>
</evidence>
<evidence type="ECO:0000313" key="11">
    <source>
        <dbReference type="Proteomes" id="UP000663760"/>
    </source>
</evidence>
<dbReference type="CDD" id="cd05476">
    <property type="entry name" value="pepsin_A_like_plant"/>
    <property type="match status" value="1"/>
</dbReference>
<dbReference type="InterPro" id="IPR001461">
    <property type="entry name" value="Aspartic_peptidase_A1"/>
</dbReference>
<dbReference type="GO" id="GO:0006508">
    <property type="term" value="P:proteolysis"/>
    <property type="evidence" value="ECO:0007669"/>
    <property type="project" value="UniProtKB-KW"/>
</dbReference>
<dbReference type="Pfam" id="PF14541">
    <property type="entry name" value="TAXi_C"/>
    <property type="match status" value="1"/>
</dbReference>
<dbReference type="FunFam" id="2.40.70.10:FF:000020">
    <property type="entry name" value="Aspartic proteinase-like protein 2"/>
    <property type="match status" value="1"/>
</dbReference>
<gene>
    <name evidence="10" type="ORF">SI8410_10014736</name>
</gene>
<feature type="signal peptide" evidence="8">
    <location>
        <begin position="1"/>
        <end position="26"/>
    </location>
</feature>
<evidence type="ECO:0000256" key="6">
    <source>
        <dbReference type="PIRSR" id="PIRSR601461-1"/>
    </source>
</evidence>
<feature type="domain" description="Peptidase A1" evidence="9">
    <location>
        <begin position="86"/>
        <end position="444"/>
    </location>
</feature>
<evidence type="ECO:0000256" key="5">
    <source>
        <dbReference type="ARBA" id="ARBA00023180"/>
    </source>
</evidence>
<keyword evidence="11" id="KW-1185">Reference proteome</keyword>
<dbReference type="AlphaFoldDB" id="A0A7I8L3V3"/>
<evidence type="ECO:0000256" key="7">
    <source>
        <dbReference type="SAM" id="Phobius"/>
    </source>
</evidence>
<evidence type="ECO:0000313" key="10">
    <source>
        <dbReference type="EMBL" id="CAA7404058.1"/>
    </source>
</evidence>
<feature type="transmembrane region" description="Helical" evidence="7">
    <location>
        <begin position="479"/>
        <end position="496"/>
    </location>
</feature>
<keyword evidence="8" id="KW-0732">Signal</keyword>
<dbReference type="GO" id="GO:0004190">
    <property type="term" value="F:aspartic-type endopeptidase activity"/>
    <property type="evidence" value="ECO:0007669"/>
    <property type="project" value="UniProtKB-KW"/>
</dbReference>
<dbReference type="SUPFAM" id="SSF50630">
    <property type="entry name" value="Acid proteases"/>
    <property type="match status" value="1"/>
</dbReference>
<keyword evidence="7" id="KW-0812">Transmembrane</keyword>
<evidence type="ECO:0000256" key="2">
    <source>
        <dbReference type="ARBA" id="ARBA00022670"/>
    </source>
</evidence>
<comment type="similarity">
    <text evidence="1">Belongs to the peptidase A1 family.</text>
</comment>
<keyword evidence="4" id="KW-0378">Hydrolase</keyword>
<feature type="chain" id="PRO_5029650318" description="Peptidase A1 domain-containing protein" evidence="8">
    <location>
        <begin position="27"/>
        <end position="502"/>
    </location>
</feature>
<evidence type="ECO:0000259" key="9">
    <source>
        <dbReference type="PROSITE" id="PS51767"/>
    </source>
</evidence>
<organism evidence="10 11">
    <name type="scientific">Spirodela intermedia</name>
    <name type="common">Intermediate duckweed</name>
    <dbReference type="NCBI Taxonomy" id="51605"/>
    <lineage>
        <taxon>Eukaryota</taxon>
        <taxon>Viridiplantae</taxon>
        <taxon>Streptophyta</taxon>
        <taxon>Embryophyta</taxon>
        <taxon>Tracheophyta</taxon>
        <taxon>Spermatophyta</taxon>
        <taxon>Magnoliopsida</taxon>
        <taxon>Liliopsida</taxon>
        <taxon>Araceae</taxon>
        <taxon>Lemnoideae</taxon>
        <taxon>Spirodela</taxon>
    </lineage>
</organism>
<sequence>MPSPPATLHVFVLFVLFLFSRGPLLAACAGLPSTYLTVERTFPLNSGLEKLKAHDQARHGRLLQAIPGVVDFPVEGSSNPFSVGLYFTRVKLGNPPKEFYVQIDTGSDILWVTCNPCNGCPTSSGLNIQLESFDPVASPTSSLISCGDQICSSFLQTSDAICASSATQRNLCGYAFQYGDGSGTSGYYVSDTMHFESIISNEQIFNSSANIIFGCSNLQSGDLTKPDRAVDGIFGFGQHGPSVISQLSTLGVSPKVFSHCLKGADNGGGILVLGEIVEPGIVYSPLVQSQPHYNLNLRSIAVNGQILPIDSSVFSTSNTQGTIIDSGTTLAYLAEEAYDPFVNAITASVLQVVQPRVIRGNQCFVTLSRVGEIFPFVTLIFEGNAQMVLKPEDYLLQQGSVGDAVIWCIGWQKSQGQGVTILGDIVLKDKIFVYDLVRQRLGWTNYDCSLPVNVSSSSSKNDVINAGQLSMSGCSSLRAFFNIMTVGCALVFYIWSCNKHDI</sequence>
<dbReference type="InterPro" id="IPR034161">
    <property type="entry name" value="Pepsin-like_plant"/>
</dbReference>
<dbReference type="Pfam" id="PF14543">
    <property type="entry name" value="TAXi_N"/>
    <property type="match status" value="1"/>
</dbReference>